<name>A0A0B7AWB4_9EUPU</name>
<dbReference type="GO" id="GO:0000915">
    <property type="term" value="P:actomyosin contractile ring assembly"/>
    <property type="evidence" value="ECO:0007669"/>
    <property type="project" value="TreeGrafter"/>
</dbReference>
<accession>A0A0B7AWB4</accession>
<dbReference type="InterPro" id="IPR011072">
    <property type="entry name" value="HR1_rho-bd"/>
</dbReference>
<organism evidence="2">
    <name type="scientific">Arion vulgaris</name>
    <dbReference type="NCBI Taxonomy" id="1028688"/>
    <lineage>
        <taxon>Eukaryota</taxon>
        <taxon>Metazoa</taxon>
        <taxon>Spiralia</taxon>
        <taxon>Lophotrochozoa</taxon>
        <taxon>Mollusca</taxon>
        <taxon>Gastropoda</taxon>
        <taxon>Heterobranchia</taxon>
        <taxon>Euthyneura</taxon>
        <taxon>Panpulmonata</taxon>
        <taxon>Eupulmonata</taxon>
        <taxon>Stylommatophora</taxon>
        <taxon>Helicina</taxon>
        <taxon>Arionoidea</taxon>
        <taxon>Arionidae</taxon>
        <taxon>Arion</taxon>
    </lineage>
</organism>
<proteinExistence type="predicted"/>
<dbReference type="InterPro" id="IPR012966">
    <property type="entry name" value="AHD"/>
</dbReference>
<dbReference type="GO" id="GO:0000281">
    <property type="term" value="P:mitotic cytokinesis"/>
    <property type="evidence" value="ECO:0007669"/>
    <property type="project" value="TreeGrafter"/>
</dbReference>
<dbReference type="GO" id="GO:0007165">
    <property type="term" value="P:signal transduction"/>
    <property type="evidence" value="ECO:0007669"/>
    <property type="project" value="InterPro"/>
</dbReference>
<dbReference type="InterPro" id="IPR051364">
    <property type="entry name" value="Cytokinesis/Rho-signaling"/>
</dbReference>
<feature type="domain" description="REM-1" evidence="1">
    <location>
        <begin position="49"/>
        <end position="112"/>
    </location>
</feature>
<dbReference type="AlphaFoldDB" id="A0A0B7AWB4"/>
<dbReference type="GO" id="GO:0005826">
    <property type="term" value="C:actomyosin contractile ring"/>
    <property type="evidence" value="ECO:0007669"/>
    <property type="project" value="TreeGrafter"/>
</dbReference>
<reference evidence="2" key="1">
    <citation type="submission" date="2014-12" db="EMBL/GenBank/DDBJ databases">
        <title>Insight into the proteome of Arion vulgaris.</title>
        <authorList>
            <person name="Aradska J."/>
            <person name="Bulat T."/>
            <person name="Smidak R."/>
            <person name="Sarate P."/>
            <person name="Gangsoo J."/>
            <person name="Sialana F."/>
            <person name="Bilban M."/>
            <person name="Lubec G."/>
        </authorList>
    </citation>
    <scope>NUCLEOTIDE SEQUENCE</scope>
    <source>
        <tissue evidence="2">Skin</tissue>
    </source>
</reference>
<dbReference type="GO" id="GO:0031106">
    <property type="term" value="P:septin ring organization"/>
    <property type="evidence" value="ECO:0007669"/>
    <property type="project" value="TreeGrafter"/>
</dbReference>
<dbReference type="EMBL" id="HACG01038042">
    <property type="protein sequence ID" value="CEK84907.1"/>
    <property type="molecule type" value="Transcribed_RNA"/>
</dbReference>
<dbReference type="Pfam" id="PF08174">
    <property type="entry name" value="Anillin"/>
    <property type="match status" value="1"/>
</dbReference>
<protein>
    <recommendedName>
        <fullName evidence="1">REM-1 domain-containing protein</fullName>
    </recommendedName>
</protein>
<feature type="non-terminal residue" evidence="2">
    <location>
        <position position="161"/>
    </location>
</feature>
<dbReference type="SMART" id="SM00742">
    <property type="entry name" value="Hr1"/>
    <property type="match status" value="1"/>
</dbReference>
<sequence length="161" mass="18448">MHKLLTRRNSVSVKSTKLAEDARQSTNGDSCSILEDMNIFYLRQLASSVKDHVLQHKIDHEIKMREGIARLLMVSKHPAQILEVTKNLLSTNIRILAYMSELQRLKALEILGNSISPEGNQLPCTAQVSVSDIRIPLMWRDTDHFKNKGDYRRYAVFCVLK</sequence>
<evidence type="ECO:0000313" key="2">
    <source>
        <dbReference type="EMBL" id="CEK84907.1"/>
    </source>
</evidence>
<dbReference type="PANTHER" id="PTHR21538:SF24">
    <property type="entry name" value="PH DOMAIN-CONTAINING PROTEIN"/>
    <property type="match status" value="1"/>
</dbReference>
<gene>
    <name evidence="2" type="primary">ORF145169</name>
</gene>
<dbReference type="PANTHER" id="PTHR21538">
    <property type="entry name" value="ANILLIN/RHOTEKIN RTKN"/>
    <property type="match status" value="1"/>
</dbReference>
<evidence type="ECO:0000259" key="1">
    <source>
        <dbReference type="SMART" id="SM00742"/>
    </source>
</evidence>